<reference evidence="2" key="1">
    <citation type="submission" date="2013-11" db="EMBL/GenBank/DDBJ databases">
        <title>Genome sequence of the fusiform rust pathogen reveals effectors for host alternation and coevolution with pine.</title>
        <authorList>
            <consortium name="DOE Joint Genome Institute"/>
            <person name="Smith K."/>
            <person name="Pendleton A."/>
            <person name="Kubisiak T."/>
            <person name="Anderson C."/>
            <person name="Salamov A."/>
            <person name="Aerts A."/>
            <person name="Riley R."/>
            <person name="Clum A."/>
            <person name="Lindquist E."/>
            <person name="Ence D."/>
            <person name="Campbell M."/>
            <person name="Kronenberg Z."/>
            <person name="Feau N."/>
            <person name="Dhillon B."/>
            <person name="Hamelin R."/>
            <person name="Burleigh J."/>
            <person name="Smith J."/>
            <person name="Yandell M."/>
            <person name="Nelson C."/>
            <person name="Grigoriev I."/>
            <person name="Davis J."/>
        </authorList>
    </citation>
    <scope>NUCLEOTIDE SEQUENCE</scope>
    <source>
        <strain evidence="2">G11</strain>
    </source>
</reference>
<dbReference type="Proteomes" id="UP000886653">
    <property type="component" value="Unassembled WGS sequence"/>
</dbReference>
<dbReference type="AlphaFoldDB" id="A0A9P6TAL1"/>
<sequence length="210" mass="23826">MPPKQGAASQLLQNVLRELAEPLNESRALIPRKMKVLSFTSMRRFASHLSKVEIIDESCLYMLFHRLFQSGTSYNCPIHVQDSWSQTNYCTVIRCGGDPQRPTKVINLSDYDEDSNPKPNVQSETGSDEELEEEWGAKHTSSDDKLNNGKKAFTLKLSSGDSDDHMTRKLKWSGHKVQLNVILVFDLRKIPTSSPEHCAMYEQALSRLVL</sequence>
<feature type="region of interest" description="Disordered" evidence="1">
    <location>
        <begin position="108"/>
        <end position="146"/>
    </location>
</feature>
<accession>A0A9P6TAL1</accession>
<gene>
    <name evidence="2" type="ORF">CROQUDRAFT_134817</name>
</gene>
<evidence type="ECO:0000313" key="2">
    <source>
        <dbReference type="EMBL" id="KAG0143708.1"/>
    </source>
</evidence>
<comment type="caution">
    <text evidence="2">The sequence shown here is derived from an EMBL/GenBank/DDBJ whole genome shotgun (WGS) entry which is preliminary data.</text>
</comment>
<evidence type="ECO:0000256" key="1">
    <source>
        <dbReference type="SAM" id="MobiDB-lite"/>
    </source>
</evidence>
<proteinExistence type="predicted"/>
<evidence type="ECO:0000313" key="3">
    <source>
        <dbReference type="Proteomes" id="UP000886653"/>
    </source>
</evidence>
<keyword evidence="3" id="KW-1185">Reference proteome</keyword>
<name>A0A9P6TAL1_9BASI</name>
<feature type="compositionally biased region" description="Basic and acidic residues" evidence="1">
    <location>
        <begin position="135"/>
        <end position="146"/>
    </location>
</feature>
<dbReference type="EMBL" id="MU167312">
    <property type="protein sequence ID" value="KAG0143708.1"/>
    <property type="molecule type" value="Genomic_DNA"/>
</dbReference>
<protein>
    <submittedName>
        <fullName evidence="2">Uncharacterized protein</fullName>
    </submittedName>
</protein>
<organism evidence="2 3">
    <name type="scientific">Cronartium quercuum f. sp. fusiforme G11</name>
    <dbReference type="NCBI Taxonomy" id="708437"/>
    <lineage>
        <taxon>Eukaryota</taxon>
        <taxon>Fungi</taxon>
        <taxon>Dikarya</taxon>
        <taxon>Basidiomycota</taxon>
        <taxon>Pucciniomycotina</taxon>
        <taxon>Pucciniomycetes</taxon>
        <taxon>Pucciniales</taxon>
        <taxon>Coleosporiaceae</taxon>
        <taxon>Cronartium</taxon>
    </lineage>
</organism>